<gene>
    <name evidence="2" type="primary">C5ACT8</name>
</gene>
<dbReference type="AlphaFoldDB" id="A0A5K1K3S9"/>
<name>A0A5K1K3S9_9APHY</name>
<dbReference type="EMBL" id="LR728476">
    <property type="protein sequence ID" value="VWP00435.1"/>
    <property type="molecule type" value="Genomic_DNA"/>
</dbReference>
<organism evidence="2">
    <name type="scientific">Ganoderma boninense</name>
    <dbReference type="NCBI Taxonomy" id="34458"/>
    <lineage>
        <taxon>Eukaryota</taxon>
        <taxon>Fungi</taxon>
        <taxon>Dikarya</taxon>
        <taxon>Basidiomycota</taxon>
        <taxon>Agaricomycotina</taxon>
        <taxon>Agaricomycetes</taxon>
        <taxon>Polyporales</taxon>
        <taxon>Polyporaceae</taxon>
        <taxon>Ganoderma</taxon>
    </lineage>
</organism>
<feature type="compositionally biased region" description="Basic and acidic residues" evidence="1">
    <location>
        <begin position="42"/>
        <end position="57"/>
    </location>
</feature>
<accession>A0A5K1K3S9</accession>
<dbReference type="InterPro" id="IPR041078">
    <property type="entry name" value="Plavaka"/>
</dbReference>
<feature type="compositionally biased region" description="Polar residues" evidence="1">
    <location>
        <begin position="82"/>
        <end position="95"/>
    </location>
</feature>
<feature type="region of interest" description="Disordered" evidence="1">
    <location>
        <begin position="165"/>
        <end position="194"/>
    </location>
</feature>
<evidence type="ECO:0000313" key="2">
    <source>
        <dbReference type="EMBL" id="VWP00435.1"/>
    </source>
</evidence>
<feature type="compositionally biased region" description="Pro residues" evidence="1">
    <location>
        <begin position="1"/>
        <end position="34"/>
    </location>
</feature>
<evidence type="ECO:0000256" key="1">
    <source>
        <dbReference type="SAM" id="MobiDB-lite"/>
    </source>
</evidence>
<protein>
    <submittedName>
        <fullName evidence="2">O-antigen polymerase family protein</fullName>
    </submittedName>
</protein>
<sequence length="528" mass="59443">MSVPRSPPSSGRPPSPPSPIPSPMVPVASAPPPSSATQNARPRRENIRLPERYRDNGAHPWRPKPRKHVDTLPEPLVPASSELPSNIDSSHSASSRVAGVVESQATSQSLDPANVTLARTNRNIFGLFREYRGVSFPKHDPEAAFDRELLLNPVNDPSVDSHFEAMPTPALSTSHERSASPPKPPQSCFHHTTTPNSVSAISSADSTLCSFYPYPNWTSFRLGQWYWTGSPKKSESTFKELLEILTDSRFCAEDLVRINWKSINEKLLKGETRSCALGDSEILPDNWHETNVKISVPVHSKGNEPGVHVYEDVTLCHRNIVSMIRSRILDPSVFPHLHLEPYELFWKPNSAKPVRVHGEVYASPAFIEAHDAIQRSPPEPDCSRERVVIALMFSSDGTHLTDYGDAKLHPVYVQFGNESKERRSKQSNGCFEHIAYFESLPDAFKDFVKQKFGKGKFTGAFATHCHRELFHAQWEILLDEEFLEVYKHGIVILCPDGVERRFYPRIFSYSADYPEKYVVYNATTHKVV</sequence>
<proteinExistence type="predicted"/>
<feature type="region of interest" description="Disordered" evidence="1">
    <location>
        <begin position="1"/>
        <end position="97"/>
    </location>
</feature>
<reference evidence="2" key="1">
    <citation type="submission" date="2019-10" db="EMBL/GenBank/DDBJ databases">
        <authorList>
            <person name="Nor Muhammad N."/>
        </authorList>
    </citation>
    <scope>NUCLEOTIDE SEQUENCE</scope>
</reference>
<dbReference type="Pfam" id="PF18759">
    <property type="entry name" value="Plavaka"/>
    <property type="match status" value="1"/>
</dbReference>